<evidence type="ECO:0000256" key="1">
    <source>
        <dbReference type="ARBA" id="ARBA00004127"/>
    </source>
</evidence>
<evidence type="ECO:0000313" key="8">
    <source>
        <dbReference type="EMBL" id="THX43955.1"/>
    </source>
</evidence>
<feature type="compositionally biased region" description="Polar residues" evidence="6">
    <location>
        <begin position="62"/>
        <end position="84"/>
    </location>
</feature>
<evidence type="ECO:0000256" key="6">
    <source>
        <dbReference type="SAM" id="MobiDB-lite"/>
    </source>
</evidence>
<dbReference type="CDD" id="cd02435">
    <property type="entry name" value="CCC1"/>
    <property type="match status" value="1"/>
</dbReference>
<keyword evidence="3 7" id="KW-0812">Transmembrane</keyword>
<dbReference type="GO" id="GO:0005384">
    <property type="term" value="F:manganese ion transmembrane transporter activity"/>
    <property type="evidence" value="ECO:0007669"/>
    <property type="project" value="InterPro"/>
</dbReference>
<reference evidence="8 9" key="1">
    <citation type="submission" date="2018-10" db="EMBL/GenBank/DDBJ databases">
        <title>Fifty Aureobasidium pullulans genomes reveal a recombining polyextremotolerant generalist.</title>
        <authorList>
            <person name="Gostincar C."/>
            <person name="Turk M."/>
            <person name="Zajc J."/>
            <person name="Gunde-Cimerman N."/>
        </authorList>
    </citation>
    <scope>NUCLEOTIDE SEQUENCE [LARGE SCALE GENOMIC DNA]</scope>
    <source>
        <strain evidence="8 9">EXF-9785</strain>
    </source>
</reference>
<evidence type="ECO:0000313" key="9">
    <source>
        <dbReference type="Proteomes" id="UP000308953"/>
    </source>
</evidence>
<comment type="similarity">
    <text evidence="2">Belongs to the CCC1 family.</text>
</comment>
<proteinExistence type="inferred from homology"/>
<dbReference type="AlphaFoldDB" id="A0A4S9F8F1"/>
<gene>
    <name evidence="8" type="ORF">D6D10_00789</name>
</gene>
<organism evidence="8 9">
    <name type="scientific">Aureobasidium pullulans</name>
    <name type="common">Black yeast</name>
    <name type="synonym">Pullularia pullulans</name>
    <dbReference type="NCBI Taxonomy" id="5580"/>
    <lineage>
        <taxon>Eukaryota</taxon>
        <taxon>Fungi</taxon>
        <taxon>Dikarya</taxon>
        <taxon>Ascomycota</taxon>
        <taxon>Pezizomycotina</taxon>
        <taxon>Dothideomycetes</taxon>
        <taxon>Dothideomycetidae</taxon>
        <taxon>Dothideales</taxon>
        <taxon>Saccotheciaceae</taxon>
        <taxon>Aureobasidium</taxon>
    </lineage>
</organism>
<keyword evidence="5 7" id="KW-0472">Membrane</keyword>
<feature type="transmembrane region" description="Helical" evidence="7">
    <location>
        <begin position="291"/>
        <end position="310"/>
    </location>
</feature>
<evidence type="ECO:0000256" key="7">
    <source>
        <dbReference type="SAM" id="Phobius"/>
    </source>
</evidence>
<protein>
    <submittedName>
        <fullName evidence="8">DUF125-domain-containing protein</fullName>
    </submittedName>
</protein>
<dbReference type="Pfam" id="PF01988">
    <property type="entry name" value="VIT1"/>
    <property type="match status" value="1"/>
</dbReference>
<evidence type="ECO:0000256" key="2">
    <source>
        <dbReference type="ARBA" id="ARBA00007049"/>
    </source>
</evidence>
<evidence type="ECO:0000256" key="5">
    <source>
        <dbReference type="ARBA" id="ARBA00023136"/>
    </source>
</evidence>
<dbReference type="PANTHER" id="PTHR31851">
    <property type="entry name" value="FE(2+)/MN(2+) TRANSPORTER PCL1"/>
    <property type="match status" value="1"/>
</dbReference>
<feature type="transmembrane region" description="Helical" evidence="7">
    <location>
        <begin position="253"/>
        <end position="271"/>
    </location>
</feature>
<name>A0A4S9F8F1_AURPU</name>
<comment type="subcellular location">
    <subcellularLocation>
        <location evidence="1">Endomembrane system</location>
        <topology evidence="1">Multi-pass membrane protein</topology>
    </subcellularLocation>
</comment>
<keyword evidence="4 7" id="KW-1133">Transmembrane helix</keyword>
<dbReference type="InterPro" id="IPR008217">
    <property type="entry name" value="Ccc1_fam"/>
</dbReference>
<dbReference type="GO" id="GO:0012505">
    <property type="term" value="C:endomembrane system"/>
    <property type="evidence" value="ECO:0007669"/>
    <property type="project" value="UniProtKB-SubCell"/>
</dbReference>
<dbReference type="EMBL" id="QZAV01000007">
    <property type="protein sequence ID" value="THX43955.1"/>
    <property type="molecule type" value="Genomic_DNA"/>
</dbReference>
<comment type="caution">
    <text evidence="8">The sequence shown here is derived from an EMBL/GenBank/DDBJ whole genome shotgun (WGS) entry which is preliminary data.</text>
</comment>
<dbReference type="Proteomes" id="UP000308953">
    <property type="component" value="Unassembled WGS sequence"/>
</dbReference>
<dbReference type="GO" id="GO:0030026">
    <property type="term" value="P:intracellular manganese ion homeostasis"/>
    <property type="evidence" value="ECO:0007669"/>
    <property type="project" value="InterPro"/>
</dbReference>
<feature type="region of interest" description="Disordered" evidence="6">
    <location>
        <begin position="60"/>
        <end position="84"/>
    </location>
</feature>
<feature type="transmembrane region" description="Helical" evidence="7">
    <location>
        <begin position="222"/>
        <end position="246"/>
    </location>
</feature>
<evidence type="ECO:0000256" key="4">
    <source>
        <dbReference type="ARBA" id="ARBA00022989"/>
    </source>
</evidence>
<sequence length="311" mass="33066">MFKRENYDLIIGPSNHKPHFFASVCKMALLYIKNMVFPTQKQNGLLPSFKQQSQYGACDTASEISQDGSDSSTLRSDAGSSSSFRVDPRIISDATIGLSDGLTVPFALTAGLSALGDTRLVIYAGLAELAAGALSMGLGGYLGGVSEAQSYAATLAETRKTVNQDPDEANHIIKSTFNSYGLTEDVLDAFATQISSCPKKSETFIMRFHHDLPESQADTSRAYISAVTIALGYLLGGLVPLTPYFFVSNNQTALCWSIGVMAFALFVFGYIKTLLVGEEKRLLCVKAGVQMMVLGGVAAAAAMGCVKAIGS</sequence>
<evidence type="ECO:0000256" key="3">
    <source>
        <dbReference type="ARBA" id="ARBA00022692"/>
    </source>
</evidence>
<accession>A0A4S9F8F1</accession>